<dbReference type="GO" id="GO:0000786">
    <property type="term" value="C:nucleosome"/>
    <property type="evidence" value="ECO:0007669"/>
    <property type="project" value="UniProtKB-KW"/>
</dbReference>
<dbReference type="InterPro" id="IPR000164">
    <property type="entry name" value="Histone_H3/CENP-A"/>
</dbReference>
<evidence type="ECO:0000313" key="6">
    <source>
        <dbReference type="EMBL" id="KAF2180084.1"/>
    </source>
</evidence>
<feature type="compositionally biased region" description="Low complexity" evidence="5">
    <location>
        <begin position="54"/>
        <end position="69"/>
    </location>
</feature>
<gene>
    <name evidence="6" type="ORF">K469DRAFT_294177</name>
</gene>
<dbReference type="PROSITE" id="PS00959">
    <property type="entry name" value="HISTONE_H3_2"/>
    <property type="match status" value="1"/>
</dbReference>
<dbReference type="Gene3D" id="1.10.20.10">
    <property type="entry name" value="Histone, subunit A"/>
    <property type="match status" value="1"/>
</dbReference>
<reference evidence="6" key="1">
    <citation type="journal article" date="2020" name="Stud. Mycol.">
        <title>101 Dothideomycetes genomes: a test case for predicting lifestyles and emergence of pathogens.</title>
        <authorList>
            <person name="Haridas S."/>
            <person name="Albert R."/>
            <person name="Binder M."/>
            <person name="Bloem J."/>
            <person name="Labutti K."/>
            <person name="Salamov A."/>
            <person name="Andreopoulos B."/>
            <person name="Baker S."/>
            <person name="Barry K."/>
            <person name="Bills G."/>
            <person name="Bluhm B."/>
            <person name="Cannon C."/>
            <person name="Castanera R."/>
            <person name="Culley D."/>
            <person name="Daum C."/>
            <person name="Ezra D."/>
            <person name="Gonzalez J."/>
            <person name="Henrissat B."/>
            <person name="Kuo A."/>
            <person name="Liang C."/>
            <person name="Lipzen A."/>
            <person name="Lutzoni F."/>
            <person name="Magnuson J."/>
            <person name="Mondo S."/>
            <person name="Nolan M."/>
            <person name="Ohm R."/>
            <person name="Pangilinan J."/>
            <person name="Park H.-J."/>
            <person name="Ramirez L."/>
            <person name="Alfaro M."/>
            <person name="Sun H."/>
            <person name="Tritt A."/>
            <person name="Yoshinaga Y."/>
            <person name="Zwiers L.-H."/>
            <person name="Turgeon B."/>
            <person name="Goodwin S."/>
            <person name="Spatafora J."/>
            <person name="Crous P."/>
            <person name="Grigoriev I."/>
        </authorList>
    </citation>
    <scope>NUCLEOTIDE SEQUENCE</scope>
    <source>
        <strain evidence="6">CBS 207.26</strain>
    </source>
</reference>
<comment type="subcellular location">
    <subcellularLocation>
        <location evidence="1">Chromosome</location>
    </subcellularLocation>
</comment>
<protein>
    <submittedName>
        <fullName evidence="6">Uncharacterized protein</fullName>
    </submittedName>
</protein>
<dbReference type="Proteomes" id="UP000800200">
    <property type="component" value="Unassembled WGS sequence"/>
</dbReference>
<keyword evidence="3" id="KW-0158">Chromosome</keyword>
<name>A0A6A6DKP2_9PEZI</name>
<keyword evidence="4" id="KW-0544">Nucleosome core</keyword>
<comment type="similarity">
    <text evidence="2">Belongs to the histone H3 family.</text>
</comment>
<keyword evidence="7" id="KW-1185">Reference proteome</keyword>
<evidence type="ECO:0000313" key="7">
    <source>
        <dbReference type="Proteomes" id="UP000800200"/>
    </source>
</evidence>
<organism evidence="6 7">
    <name type="scientific">Zopfia rhizophila CBS 207.26</name>
    <dbReference type="NCBI Taxonomy" id="1314779"/>
    <lineage>
        <taxon>Eukaryota</taxon>
        <taxon>Fungi</taxon>
        <taxon>Dikarya</taxon>
        <taxon>Ascomycota</taxon>
        <taxon>Pezizomycotina</taxon>
        <taxon>Dothideomycetes</taxon>
        <taxon>Dothideomycetes incertae sedis</taxon>
        <taxon>Zopfiaceae</taxon>
        <taxon>Zopfia</taxon>
    </lineage>
</organism>
<dbReference type="GO" id="GO:0046982">
    <property type="term" value="F:protein heterodimerization activity"/>
    <property type="evidence" value="ECO:0007669"/>
    <property type="project" value="InterPro"/>
</dbReference>
<dbReference type="EMBL" id="ML994660">
    <property type="protein sequence ID" value="KAF2180084.1"/>
    <property type="molecule type" value="Genomic_DNA"/>
</dbReference>
<evidence type="ECO:0000256" key="5">
    <source>
        <dbReference type="SAM" id="MobiDB-lite"/>
    </source>
</evidence>
<dbReference type="AlphaFoldDB" id="A0A6A6DKP2"/>
<proteinExistence type="inferred from homology"/>
<keyword evidence="4" id="KW-0238">DNA-binding</keyword>
<evidence type="ECO:0000256" key="3">
    <source>
        <dbReference type="ARBA" id="ARBA00022454"/>
    </source>
</evidence>
<dbReference type="GO" id="GO:0030527">
    <property type="term" value="F:structural constituent of chromatin"/>
    <property type="evidence" value="ECO:0007669"/>
    <property type="project" value="InterPro"/>
</dbReference>
<sequence>MLTEAWYCRSLRDPSSPEVHRTPIRKSPFQRLVREITQRSKLDLCFQFLPSVLSRSPLRPSSSPSSKNRSLPHAH</sequence>
<dbReference type="InterPro" id="IPR009072">
    <property type="entry name" value="Histone-fold"/>
</dbReference>
<evidence type="ECO:0000256" key="1">
    <source>
        <dbReference type="ARBA" id="ARBA00004286"/>
    </source>
</evidence>
<dbReference type="GO" id="GO:0003677">
    <property type="term" value="F:DNA binding"/>
    <property type="evidence" value="ECO:0007669"/>
    <property type="project" value="InterPro"/>
</dbReference>
<evidence type="ECO:0000256" key="4">
    <source>
        <dbReference type="ARBA" id="ARBA00023269"/>
    </source>
</evidence>
<accession>A0A6A6DKP2</accession>
<feature type="region of interest" description="Disordered" evidence="5">
    <location>
        <begin position="54"/>
        <end position="75"/>
    </location>
</feature>
<evidence type="ECO:0000256" key="2">
    <source>
        <dbReference type="ARBA" id="ARBA00010343"/>
    </source>
</evidence>